<accession>O64710</accession>
<sequence length="105" mass="11917">MPGISTMNNTSHFVSEMRQIAHIGVNHEIDEVEIILHLLNEISSYTKNMHLLLVKSSINCIHIHLNKKLQMWKTYSPVMLVIAEVLVSAMSLPTRIVTTRIPSTL</sequence>
<protein>
    <submittedName>
        <fullName evidence="1">Uncharacterized protein At2g02670</fullName>
    </submittedName>
</protein>
<reference evidence="1" key="3">
    <citation type="submission" date="2002-02" db="EMBL/GenBank/DDBJ databases">
        <authorList>
            <person name="Town C.D."/>
            <person name="Kaul S."/>
        </authorList>
    </citation>
    <scope>NUCLEOTIDE SEQUENCE</scope>
</reference>
<reference evidence="1" key="2">
    <citation type="submission" date="2000-03" db="EMBL/GenBank/DDBJ databases">
        <title>Arabidopsis thaliana chromosome 2 BAC T8K22 genomic sequence.</title>
        <authorList>
            <person name="Lin X."/>
            <person name="Kaul S."/>
            <person name="Town C.D."/>
            <person name="Benito M.-I."/>
            <person name="Creasy T.H."/>
            <person name="Haas B.J."/>
            <person name="Wu D."/>
            <person name="Maiti R."/>
            <person name="Ronning C.M."/>
            <person name="Koo H."/>
            <person name="Fujii C.Y."/>
            <person name="Utterback T.R."/>
            <person name="Barnstead M.E."/>
            <person name="Bowman C.L."/>
            <person name="White O."/>
            <person name="Nierman W.C."/>
            <person name="Fraser C.M."/>
        </authorList>
    </citation>
    <scope>NUCLEOTIDE SEQUENCE</scope>
</reference>
<dbReference type="PIR" id="T00597">
    <property type="entry name" value="T00597"/>
</dbReference>
<proteinExistence type="predicted"/>
<dbReference type="AlphaFoldDB" id="O64710"/>
<dbReference type="EMBL" id="AC004136">
    <property type="protein sequence ID" value="AAC18920.1"/>
    <property type="molecule type" value="Genomic_DNA"/>
</dbReference>
<organism evidence="1">
    <name type="scientific">Arabidopsis thaliana</name>
    <name type="common">Mouse-ear cress</name>
    <dbReference type="NCBI Taxonomy" id="3702"/>
    <lineage>
        <taxon>Eukaryota</taxon>
        <taxon>Viridiplantae</taxon>
        <taxon>Streptophyta</taxon>
        <taxon>Embryophyta</taxon>
        <taxon>Tracheophyta</taxon>
        <taxon>Spermatophyta</taxon>
        <taxon>Magnoliopsida</taxon>
        <taxon>eudicotyledons</taxon>
        <taxon>Gunneridae</taxon>
        <taxon>Pentapetalae</taxon>
        <taxon>rosids</taxon>
        <taxon>malvids</taxon>
        <taxon>Brassicales</taxon>
        <taxon>Brassicaceae</taxon>
        <taxon>Camelineae</taxon>
        <taxon>Arabidopsis</taxon>
    </lineage>
</organism>
<gene>
    <name evidence="1" type="ordered locus">At2g02670</name>
</gene>
<name>O64710_ARATH</name>
<reference key="1">
    <citation type="journal article" date="1999" name="Nature">
        <title>Sequence and analysis of chromosome 2 of the plant Arabidopsis thaliana.</title>
        <authorList>
            <person name="Lin X."/>
            <person name="Kaul S."/>
            <person name="Rounsley S."/>
            <person name="Shea T.P."/>
            <person name="Benito M.I."/>
            <person name="Town C.D."/>
            <person name="Fujii C.Y."/>
            <person name="Mason T."/>
            <person name="Bowman C.L."/>
            <person name="Barnstead M."/>
            <person name="Feldblyum T.V."/>
            <person name="Buell C.R."/>
            <person name="Ketchum K.A."/>
            <person name="Lee J."/>
            <person name="Ronning C.M."/>
            <person name="Koo H.L."/>
            <person name="Moffat K.S."/>
            <person name="Cronin L.A."/>
            <person name="Shen M."/>
            <person name="Pai G."/>
            <person name="Van Aken S."/>
            <person name="Umayam L."/>
            <person name="Tallon L.J."/>
            <person name="Gill J.E."/>
            <person name="Adams M.D."/>
            <person name="Carrera A.J."/>
            <person name="Creasy T.H."/>
            <person name="Goodman H.M."/>
            <person name="Somerville C.R."/>
            <person name="Copenhaver G.P."/>
            <person name="Preuss D."/>
            <person name="Nierman W.C."/>
            <person name="White O."/>
            <person name="Eisen J.A."/>
            <person name="Salzberg S.L."/>
            <person name="Fraser C.M."/>
            <person name="Venter J.C."/>
        </authorList>
    </citation>
    <scope>NUCLEOTIDE SEQUENCE [LARGE SCALE GENOMIC DNA]</scope>
    <source>
        <strain>cv. Columbia</strain>
    </source>
</reference>
<evidence type="ECO:0000313" key="1">
    <source>
        <dbReference type="EMBL" id="AAC18920.1"/>
    </source>
</evidence>